<reference evidence="6 7" key="1">
    <citation type="journal article" date="2016" name="Nat. Commun.">
        <title>Thousands of microbial genomes shed light on interconnected biogeochemical processes in an aquifer system.</title>
        <authorList>
            <person name="Anantharaman K."/>
            <person name="Brown C.T."/>
            <person name="Hug L.A."/>
            <person name="Sharon I."/>
            <person name="Castelle C.J."/>
            <person name="Probst A.J."/>
            <person name="Thomas B.C."/>
            <person name="Singh A."/>
            <person name="Wilkins M.J."/>
            <person name="Karaoz U."/>
            <person name="Brodie E.L."/>
            <person name="Williams K.H."/>
            <person name="Hubbard S.S."/>
            <person name="Banfield J.F."/>
        </authorList>
    </citation>
    <scope>NUCLEOTIDE SEQUENCE [LARGE SCALE GENOMIC DNA]</scope>
</reference>
<proteinExistence type="inferred from homology"/>
<accession>A0A1G2BXW6</accession>
<dbReference type="InterPro" id="IPR029061">
    <property type="entry name" value="THDP-binding"/>
</dbReference>
<evidence type="ECO:0000256" key="3">
    <source>
        <dbReference type="ARBA" id="ARBA00023052"/>
    </source>
</evidence>
<dbReference type="AlphaFoldDB" id="A0A1G2BXW6"/>
<comment type="cofactor">
    <cofactor evidence="1">
        <name>thiamine diphosphate</name>
        <dbReference type="ChEBI" id="CHEBI:58937"/>
    </cofactor>
</comment>
<keyword evidence="4" id="KW-0812">Transmembrane</keyword>
<dbReference type="Gene3D" id="3.40.50.970">
    <property type="match status" value="1"/>
</dbReference>
<feature type="domain" description="Transketolase N-terminal" evidence="5">
    <location>
        <begin position="12"/>
        <end position="268"/>
    </location>
</feature>
<evidence type="ECO:0000256" key="2">
    <source>
        <dbReference type="ARBA" id="ARBA00007131"/>
    </source>
</evidence>
<dbReference type="Proteomes" id="UP000177626">
    <property type="component" value="Unassembled WGS sequence"/>
</dbReference>
<feature type="transmembrane region" description="Helical" evidence="4">
    <location>
        <begin position="21"/>
        <end position="47"/>
    </location>
</feature>
<dbReference type="InterPro" id="IPR005474">
    <property type="entry name" value="Transketolase_N"/>
</dbReference>
<evidence type="ECO:0000313" key="6">
    <source>
        <dbReference type="EMBL" id="OGY93821.1"/>
    </source>
</evidence>
<dbReference type="EMBL" id="MHKQ01000016">
    <property type="protein sequence ID" value="OGY93821.1"/>
    <property type="molecule type" value="Genomic_DNA"/>
</dbReference>
<evidence type="ECO:0000313" key="7">
    <source>
        <dbReference type="Proteomes" id="UP000177626"/>
    </source>
</evidence>
<name>A0A1G2BXW6_9BACT</name>
<comment type="similarity">
    <text evidence="2">Belongs to the transketolase family.</text>
</comment>
<evidence type="ECO:0000256" key="1">
    <source>
        <dbReference type="ARBA" id="ARBA00001964"/>
    </source>
</evidence>
<protein>
    <submittedName>
        <fullName evidence="6">Transketolase</fullName>
    </submittedName>
</protein>
<dbReference type="PANTHER" id="PTHR47514:SF1">
    <property type="entry name" value="TRANSKETOLASE N-TERMINAL SECTION-RELATED"/>
    <property type="match status" value="1"/>
</dbReference>
<dbReference type="CDD" id="cd02012">
    <property type="entry name" value="TPP_TK"/>
    <property type="match status" value="1"/>
</dbReference>
<dbReference type="SUPFAM" id="SSF52518">
    <property type="entry name" value="Thiamin diphosphate-binding fold (THDP-binding)"/>
    <property type="match status" value="1"/>
</dbReference>
<evidence type="ECO:0000259" key="5">
    <source>
        <dbReference type="Pfam" id="PF00456"/>
    </source>
</evidence>
<keyword evidence="3" id="KW-0786">Thiamine pyrophosphate</keyword>
<dbReference type="Pfam" id="PF00456">
    <property type="entry name" value="Transketolase_N"/>
    <property type="match status" value="1"/>
</dbReference>
<keyword evidence="4" id="KW-0472">Membrane</keyword>
<keyword evidence="4" id="KW-1133">Transmembrane helix</keyword>
<evidence type="ECO:0000256" key="4">
    <source>
        <dbReference type="SAM" id="Phobius"/>
    </source>
</evidence>
<sequence>MRKPDIRELKIIANTIRQDIIRMLVLAGSGHAGGSLGMTDIFTVLYFKILKHIPEQPNNPYRDRLILSNGHICPVQYATLARAGYFPLVKLKSLRKINSQLQGHPHRGSLPGIETSSGPLGQGISQAVGMALAAKMNKQNHHIFCISSDGEHNEGQLWEALMTAHKYQLGNLINIVDYNGIQIDGYTKDIMPLLSLRKKYEAFGWEVLETNGHDIKNIIKTLEKAKTIKRPVAIIAHTILGKGVSFMENKYSWHGLAPNKEEAAKALKELQHGK</sequence>
<gene>
    <name evidence="6" type="ORF">A2406_00470</name>
</gene>
<dbReference type="PANTHER" id="PTHR47514">
    <property type="entry name" value="TRANSKETOLASE N-TERMINAL SECTION-RELATED"/>
    <property type="match status" value="1"/>
</dbReference>
<comment type="caution">
    <text evidence="6">The sequence shown here is derived from an EMBL/GenBank/DDBJ whole genome shotgun (WGS) entry which is preliminary data.</text>
</comment>
<organism evidence="6 7">
    <name type="scientific">Candidatus Komeilibacteria bacterium RIFOXYC1_FULL_37_11</name>
    <dbReference type="NCBI Taxonomy" id="1798555"/>
    <lineage>
        <taxon>Bacteria</taxon>
        <taxon>Candidatus Komeiliibacteriota</taxon>
    </lineage>
</organism>